<dbReference type="Proteomes" id="UP001189429">
    <property type="component" value="Unassembled WGS sequence"/>
</dbReference>
<evidence type="ECO:0000313" key="3">
    <source>
        <dbReference type="Proteomes" id="UP001189429"/>
    </source>
</evidence>
<dbReference type="NCBIfam" id="TIGR01383">
    <property type="entry name" value="not_thiJ"/>
    <property type="match status" value="1"/>
</dbReference>
<dbReference type="InterPro" id="IPR002818">
    <property type="entry name" value="DJ-1/PfpI"/>
</dbReference>
<proteinExistence type="predicted"/>
<comment type="caution">
    <text evidence="2">The sequence shown here is derived from an EMBL/GenBank/DDBJ whole genome shotgun (WGS) entry which is preliminary data.</text>
</comment>
<dbReference type="PANTHER" id="PTHR48094:SF12">
    <property type="entry name" value="PARKINSON DISEASE PROTEIN 7 HOMOLOG"/>
    <property type="match status" value="1"/>
</dbReference>
<dbReference type="EMBL" id="CAUYUJ010018307">
    <property type="protein sequence ID" value="CAK0882563.1"/>
    <property type="molecule type" value="Genomic_DNA"/>
</dbReference>
<dbReference type="PANTHER" id="PTHR48094">
    <property type="entry name" value="PROTEIN/NUCLEIC ACID DEGLYCASE DJ-1-RELATED"/>
    <property type="match status" value="1"/>
</dbReference>
<dbReference type="Gene3D" id="3.40.50.880">
    <property type="match status" value="1"/>
</dbReference>
<dbReference type="Pfam" id="PF01965">
    <property type="entry name" value="DJ-1_PfpI"/>
    <property type="match status" value="1"/>
</dbReference>
<dbReference type="InterPro" id="IPR029062">
    <property type="entry name" value="Class_I_gatase-like"/>
</dbReference>
<dbReference type="SUPFAM" id="SSF52317">
    <property type="entry name" value="Class I glutamine amidotransferase-like"/>
    <property type="match status" value="1"/>
</dbReference>
<evidence type="ECO:0000259" key="1">
    <source>
        <dbReference type="Pfam" id="PF01965"/>
    </source>
</evidence>
<dbReference type="CDD" id="cd03135">
    <property type="entry name" value="GATase1_DJ-1"/>
    <property type="match status" value="1"/>
</dbReference>
<feature type="domain" description="DJ-1/PfpI" evidence="1">
    <location>
        <begin position="6"/>
        <end position="169"/>
    </location>
</feature>
<reference evidence="2" key="1">
    <citation type="submission" date="2023-10" db="EMBL/GenBank/DDBJ databases">
        <authorList>
            <person name="Chen Y."/>
            <person name="Shah S."/>
            <person name="Dougan E. K."/>
            <person name="Thang M."/>
            <person name="Chan C."/>
        </authorList>
    </citation>
    <scope>NUCLEOTIDE SEQUENCE [LARGE SCALE GENOMIC DNA]</scope>
</reference>
<dbReference type="InterPro" id="IPR050325">
    <property type="entry name" value="Prot/Nucl_acid_deglycase"/>
</dbReference>
<sequence length="188" mass="19903">MDAAKKRVLVPVADDSEEIETACITDTLVRAGAEVVVASVSGNPLVKMSRGLKVMADCLIEECVDKEWDAVACPGGMPGAERLRDSEALTKILKAQSEKSKLTAAVCASPAVIFGAHGLLPKVATCYPVQKFKDTVGEAWVDEKAVVDGHIITGQGPGTSLHFALKIVESMYGREKAEEIGKALLLPL</sequence>
<evidence type="ECO:0000313" key="2">
    <source>
        <dbReference type="EMBL" id="CAK0882563.1"/>
    </source>
</evidence>
<gene>
    <name evidence="2" type="ORF">PCOR1329_LOCUS65037</name>
</gene>
<protein>
    <recommendedName>
        <fullName evidence="1">DJ-1/PfpI domain-containing protein</fullName>
    </recommendedName>
</protein>
<name>A0ABN9W8N3_9DINO</name>
<accession>A0ABN9W8N3</accession>
<dbReference type="InterPro" id="IPR006287">
    <property type="entry name" value="DJ-1"/>
</dbReference>
<organism evidence="2 3">
    <name type="scientific">Prorocentrum cordatum</name>
    <dbReference type="NCBI Taxonomy" id="2364126"/>
    <lineage>
        <taxon>Eukaryota</taxon>
        <taxon>Sar</taxon>
        <taxon>Alveolata</taxon>
        <taxon>Dinophyceae</taxon>
        <taxon>Prorocentrales</taxon>
        <taxon>Prorocentraceae</taxon>
        <taxon>Prorocentrum</taxon>
    </lineage>
</organism>
<keyword evidence="3" id="KW-1185">Reference proteome</keyword>